<gene>
    <name evidence="5" type="ORF">ACFSYJ_19585</name>
</gene>
<dbReference type="PANTHER" id="PTHR30024:SF47">
    <property type="entry name" value="TAURINE-BINDING PERIPLASMIC PROTEIN"/>
    <property type="match status" value="1"/>
</dbReference>
<dbReference type="EMBL" id="JBHUKU010000009">
    <property type="protein sequence ID" value="MFD2460818.1"/>
    <property type="molecule type" value="Genomic_DNA"/>
</dbReference>
<keyword evidence="3" id="KW-0732">Signal</keyword>
<comment type="caution">
    <text evidence="5">The sequence shown here is derived from an EMBL/GenBank/DDBJ whole genome shotgun (WGS) entry which is preliminary data.</text>
</comment>
<evidence type="ECO:0000259" key="4">
    <source>
        <dbReference type="SMART" id="SM00062"/>
    </source>
</evidence>
<organism evidence="5 6">
    <name type="scientific">Amycolatopsis samaneae</name>
    <dbReference type="NCBI Taxonomy" id="664691"/>
    <lineage>
        <taxon>Bacteria</taxon>
        <taxon>Bacillati</taxon>
        <taxon>Actinomycetota</taxon>
        <taxon>Actinomycetes</taxon>
        <taxon>Pseudonocardiales</taxon>
        <taxon>Pseudonocardiaceae</taxon>
        <taxon>Amycolatopsis</taxon>
    </lineage>
</organism>
<dbReference type="Gene3D" id="3.40.190.10">
    <property type="entry name" value="Periplasmic binding protein-like II"/>
    <property type="match status" value="2"/>
</dbReference>
<comment type="subcellular location">
    <subcellularLocation>
        <location evidence="1">Periplasm</location>
    </subcellularLocation>
</comment>
<reference evidence="6" key="1">
    <citation type="journal article" date="2019" name="Int. J. Syst. Evol. Microbiol.">
        <title>The Global Catalogue of Microorganisms (GCM) 10K type strain sequencing project: providing services to taxonomists for standard genome sequencing and annotation.</title>
        <authorList>
            <consortium name="The Broad Institute Genomics Platform"/>
            <consortium name="The Broad Institute Genome Sequencing Center for Infectious Disease"/>
            <person name="Wu L."/>
            <person name="Ma J."/>
        </authorList>
    </citation>
    <scope>NUCLEOTIDE SEQUENCE [LARGE SCALE GENOMIC DNA]</scope>
    <source>
        <strain evidence="6">CGMCC 4.7643</strain>
    </source>
</reference>
<evidence type="ECO:0000256" key="3">
    <source>
        <dbReference type="ARBA" id="ARBA00022729"/>
    </source>
</evidence>
<accession>A0ABW5GIY3</accession>
<sequence>MFTSATNGAPVRRRTIHFALAAIVATTVSGCGLLGGSDGSTSSGGSGGLEKSTIKVSVMSVIDTTPLRLAADGGYFKAEGLDVQVLEASDGQASLTKLISGEADIAFSSYQPFFSAKAKNTADIRLVADAVSASPKSNEIITGPNSSVKGIADLEGKKVAITAKNTASDLLTRSVLKDHGVDPNKVNWVTMQMSNVAAALKNKDIDAGYLAEPFLTQAGKTAGAVPLADAASGATQDFPLAGYGALGKFVTESPKTLAAFQRAMQKATRDAADRAKIEPLAVKYAKVDQDTASLLTLPTFVSTLDPRRLQRVPDLMQQMGAIPAKIDAAPMIAPQVTN</sequence>
<dbReference type="SMART" id="SM00062">
    <property type="entry name" value="PBPb"/>
    <property type="match status" value="1"/>
</dbReference>
<evidence type="ECO:0000256" key="2">
    <source>
        <dbReference type="ARBA" id="ARBA00010742"/>
    </source>
</evidence>
<dbReference type="SUPFAM" id="SSF53850">
    <property type="entry name" value="Periplasmic binding protein-like II"/>
    <property type="match status" value="1"/>
</dbReference>
<comment type="similarity">
    <text evidence="2">Belongs to the bacterial solute-binding protein SsuA/TauA family.</text>
</comment>
<dbReference type="InterPro" id="IPR001638">
    <property type="entry name" value="Solute-binding_3/MltF_N"/>
</dbReference>
<dbReference type="InterPro" id="IPR015168">
    <property type="entry name" value="SsuA/THI5"/>
</dbReference>
<evidence type="ECO:0000313" key="6">
    <source>
        <dbReference type="Proteomes" id="UP001597419"/>
    </source>
</evidence>
<protein>
    <submittedName>
        <fullName evidence="5">ABC transporter substrate-binding protein</fullName>
    </submittedName>
</protein>
<evidence type="ECO:0000313" key="5">
    <source>
        <dbReference type="EMBL" id="MFD2460818.1"/>
    </source>
</evidence>
<dbReference type="RefSeq" id="WP_378214079.1">
    <property type="nucleotide sequence ID" value="NZ_BAABHG010000006.1"/>
</dbReference>
<dbReference type="Pfam" id="PF09084">
    <property type="entry name" value="NMT1"/>
    <property type="match status" value="1"/>
</dbReference>
<name>A0ABW5GIY3_9PSEU</name>
<proteinExistence type="inferred from homology"/>
<evidence type="ECO:0000256" key="1">
    <source>
        <dbReference type="ARBA" id="ARBA00004418"/>
    </source>
</evidence>
<dbReference type="Proteomes" id="UP001597419">
    <property type="component" value="Unassembled WGS sequence"/>
</dbReference>
<keyword evidence="6" id="KW-1185">Reference proteome</keyword>
<feature type="domain" description="Solute-binding protein family 3/N-terminal" evidence="4">
    <location>
        <begin position="53"/>
        <end position="288"/>
    </location>
</feature>
<dbReference type="PANTHER" id="PTHR30024">
    <property type="entry name" value="ALIPHATIC SULFONATES-BINDING PROTEIN-RELATED"/>
    <property type="match status" value="1"/>
</dbReference>